<name>A0A916YJV5_9BACT</name>
<evidence type="ECO:0000256" key="1">
    <source>
        <dbReference type="ARBA" id="ARBA00023015"/>
    </source>
</evidence>
<dbReference type="PANTHER" id="PTHR43280">
    <property type="entry name" value="ARAC-FAMILY TRANSCRIPTIONAL REGULATOR"/>
    <property type="match status" value="1"/>
</dbReference>
<dbReference type="AlphaFoldDB" id="A0A916YJV5"/>
<evidence type="ECO:0000313" key="5">
    <source>
        <dbReference type="EMBL" id="GGD48156.1"/>
    </source>
</evidence>
<feature type="domain" description="HTH araC/xylS-type" evidence="4">
    <location>
        <begin position="83"/>
        <end position="162"/>
    </location>
</feature>
<reference evidence="5" key="2">
    <citation type="submission" date="2020-09" db="EMBL/GenBank/DDBJ databases">
        <authorList>
            <person name="Sun Q."/>
            <person name="Zhou Y."/>
        </authorList>
    </citation>
    <scope>NUCLEOTIDE SEQUENCE</scope>
    <source>
        <strain evidence="5">CGMCC 1.15958</strain>
    </source>
</reference>
<dbReference type="Proteomes" id="UP000609064">
    <property type="component" value="Unassembled WGS sequence"/>
</dbReference>
<evidence type="ECO:0000259" key="4">
    <source>
        <dbReference type="PROSITE" id="PS01124"/>
    </source>
</evidence>
<comment type="caution">
    <text evidence="5">The sequence shown here is derived from an EMBL/GenBank/DDBJ whole genome shotgun (WGS) entry which is preliminary data.</text>
</comment>
<dbReference type="GO" id="GO:0043565">
    <property type="term" value="F:sequence-specific DNA binding"/>
    <property type="evidence" value="ECO:0007669"/>
    <property type="project" value="InterPro"/>
</dbReference>
<protein>
    <recommendedName>
        <fullName evidence="4">HTH araC/xylS-type domain-containing protein</fullName>
    </recommendedName>
</protein>
<dbReference type="PANTHER" id="PTHR43280:SF31">
    <property type="entry name" value="TRANSCRIPTIONAL REGULATORY PROTEIN"/>
    <property type="match status" value="1"/>
</dbReference>
<dbReference type="EMBL" id="BMKK01000002">
    <property type="protein sequence ID" value="GGD48156.1"/>
    <property type="molecule type" value="Genomic_DNA"/>
</dbReference>
<accession>A0A916YJV5</accession>
<evidence type="ECO:0000256" key="3">
    <source>
        <dbReference type="ARBA" id="ARBA00023163"/>
    </source>
</evidence>
<dbReference type="InterPro" id="IPR018060">
    <property type="entry name" value="HTH_AraC"/>
</dbReference>
<dbReference type="GO" id="GO:0003700">
    <property type="term" value="F:DNA-binding transcription factor activity"/>
    <property type="evidence" value="ECO:0007669"/>
    <property type="project" value="InterPro"/>
</dbReference>
<keyword evidence="2" id="KW-0238">DNA-binding</keyword>
<keyword evidence="6" id="KW-1185">Reference proteome</keyword>
<sequence>MVIADLFKKTEITVKNIELGEVETLNELTPEQLQLIEKGLQTVGFELLDDKRKQIVQKIKTIIIEIVQNQSKILQKINPSVYIAESIGRDYKYLTTLFSEVEGTTIEQFFIHQKIEKVKELLVYDEYTLSQIADMMYYSSVQHLSMQFKKITGLTPSHFKELKANKRISINQL</sequence>
<dbReference type="InterPro" id="IPR009057">
    <property type="entry name" value="Homeodomain-like_sf"/>
</dbReference>
<evidence type="ECO:0000256" key="2">
    <source>
        <dbReference type="ARBA" id="ARBA00023125"/>
    </source>
</evidence>
<keyword evidence="3" id="KW-0804">Transcription</keyword>
<dbReference type="SMART" id="SM00342">
    <property type="entry name" value="HTH_ARAC"/>
    <property type="match status" value="1"/>
</dbReference>
<gene>
    <name evidence="5" type="ORF">GCM10011514_10200</name>
</gene>
<organism evidence="5 6">
    <name type="scientific">Emticicia aquatilis</name>
    <dbReference type="NCBI Taxonomy" id="1537369"/>
    <lineage>
        <taxon>Bacteria</taxon>
        <taxon>Pseudomonadati</taxon>
        <taxon>Bacteroidota</taxon>
        <taxon>Cytophagia</taxon>
        <taxon>Cytophagales</taxon>
        <taxon>Leadbetterellaceae</taxon>
        <taxon>Emticicia</taxon>
    </lineage>
</organism>
<dbReference type="PROSITE" id="PS01124">
    <property type="entry name" value="HTH_ARAC_FAMILY_2"/>
    <property type="match status" value="1"/>
</dbReference>
<evidence type="ECO:0000313" key="6">
    <source>
        <dbReference type="Proteomes" id="UP000609064"/>
    </source>
</evidence>
<proteinExistence type="predicted"/>
<keyword evidence="1" id="KW-0805">Transcription regulation</keyword>
<dbReference type="Pfam" id="PF12833">
    <property type="entry name" value="HTH_18"/>
    <property type="match status" value="1"/>
</dbReference>
<reference evidence="5" key="1">
    <citation type="journal article" date="2014" name="Int. J. Syst. Evol. Microbiol.">
        <title>Complete genome sequence of Corynebacterium casei LMG S-19264T (=DSM 44701T), isolated from a smear-ripened cheese.</title>
        <authorList>
            <consortium name="US DOE Joint Genome Institute (JGI-PGF)"/>
            <person name="Walter F."/>
            <person name="Albersmeier A."/>
            <person name="Kalinowski J."/>
            <person name="Ruckert C."/>
        </authorList>
    </citation>
    <scope>NUCLEOTIDE SEQUENCE</scope>
    <source>
        <strain evidence="5">CGMCC 1.15958</strain>
    </source>
</reference>
<dbReference type="SUPFAM" id="SSF46689">
    <property type="entry name" value="Homeodomain-like"/>
    <property type="match status" value="1"/>
</dbReference>
<dbReference type="Gene3D" id="1.10.10.60">
    <property type="entry name" value="Homeodomain-like"/>
    <property type="match status" value="1"/>
</dbReference>